<name>A0A2S9TFC2_9BACT</name>
<protein>
    <submittedName>
        <fullName evidence="4">Glycosyl transferase family 2</fullName>
    </submittedName>
</protein>
<dbReference type="Proteomes" id="UP000239151">
    <property type="component" value="Unassembled WGS sequence"/>
</dbReference>
<dbReference type="InterPro" id="IPR027791">
    <property type="entry name" value="Galactosyl_T_C"/>
</dbReference>
<dbReference type="PANTHER" id="PTHR43685">
    <property type="entry name" value="GLYCOSYLTRANSFERASE"/>
    <property type="match status" value="1"/>
</dbReference>
<comment type="caution">
    <text evidence="4">The sequence shown here is derived from an EMBL/GenBank/DDBJ whole genome shotgun (WGS) entry which is preliminary data.</text>
</comment>
<dbReference type="Pfam" id="PF02709">
    <property type="entry name" value="Glyco_transf_7C"/>
    <property type="match status" value="1"/>
</dbReference>
<dbReference type="Gene3D" id="3.90.550.10">
    <property type="entry name" value="Spore Coat Polysaccharide Biosynthesis Protein SpsA, Chain A"/>
    <property type="match status" value="1"/>
</dbReference>
<evidence type="ECO:0000259" key="3">
    <source>
        <dbReference type="Pfam" id="PF02709"/>
    </source>
</evidence>
<dbReference type="PANTHER" id="PTHR43685:SF3">
    <property type="entry name" value="SLR2126 PROTEIN"/>
    <property type="match status" value="1"/>
</dbReference>
<feature type="domain" description="Glycosyltransferase 2-like" evidence="2">
    <location>
        <begin position="4"/>
        <end position="129"/>
    </location>
</feature>
<evidence type="ECO:0000256" key="1">
    <source>
        <dbReference type="ARBA" id="ARBA00022679"/>
    </source>
</evidence>
<dbReference type="InterPro" id="IPR029044">
    <property type="entry name" value="Nucleotide-diphossugar_trans"/>
</dbReference>
<organism evidence="4 5">
    <name type="scientific">Aliarcobacter cryaerophilus</name>
    <dbReference type="NCBI Taxonomy" id="28198"/>
    <lineage>
        <taxon>Bacteria</taxon>
        <taxon>Pseudomonadati</taxon>
        <taxon>Campylobacterota</taxon>
        <taxon>Epsilonproteobacteria</taxon>
        <taxon>Campylobacterales</taxon>
        <taxon>Arcobacteraceae</taxon>
        <taxon>Aliarcobacter</taxon>
    </lineage>
</organism>
<dbReference type="Pfam" id="PF00535">
    <property type="entry name" value="Glycos_transf_2"/>
    <property type="match status" value="1"/>
</dbReference>
<dbReference type="GO" id="GO:0016740">
    <property type="term" value="F:transferase activity"/>
    <property type="evidence" value="ECO:0007669"/>
    <property type="project" value="UniProtKB-KW"/>
</dbReference>
<dbReference type="SUPFAM" id="SSF53448">
    <property type="entry name" value="Nucleotide-diphospho-sugar transferases"/>
    <property type="match status" value="1"/>
</dbReference>
<dbReference type="InterPro" id="IPR001173">
    <property type="entry name" value="Glyco_trans_2-like"/>
</dbReference>
<reference evidence="4 5" key="1">
    <citation type="submission" date="2017-09" db="EMBL/GenBank/DDBJ databases">
        <title>Reassesment of A. cryaerophilus.</title>
        <authorList>
            <person name="Perez-Cataluna A."/>
            <person name="Collado L."/>
            <person name="Salgado O."/>
            <person name="Lefinanco V."/>
            <person name="Figueras M.J."/>
        </authorList>
    </citation>
    <scope>NUCLEOTIDE SEQUENCE [LARGE SCALE GENOMIC DNA]</scope>
    <source>
        <strain evidence="4 5">LMG 9065</strain>
    </source>
</reference>
<keyword evidence="1 4" id="KW-0808">Transferase</keyword>
<dbReference type="AlphaFoldDB" id="A0A2S9TFC2"/>
<evidence type="ECO:0000313" key="4">
    <source>
        <dbReference type="EMBL" id="PRM97530.1"/>
    </source>
</evidence>
<proteinExistence type="predicted"/>
<dbReference type="InterPro" id="IPR050834">
    <property type="entry name" value="Glycosyltransf_2"/>
</dbReference>
<dbReference type="EMBL" id="NXGI01000009">
    <property type="protein sequence ID" value="PRM97530.1"/>
    <property type="molecule type" value="Genomic_DNA"/>
</dbReference>
<feature type="domain" description="Galactosyltransferase C-terminal" evidence="3">
    <location>
        <begin position="176"/>
        <end position="240"/>
    </location>
</feature>
<evidence type="ECO:0000259" key="2">
    <source>
        <dbReference type="Pfam" id="PF00535"/>
    </source>
</evidence>
<accession>A0A2S9TFC2</accession>
<gene>
    <name evidence="4" type="ORF">CJ670_04905</name>
</gene>
<sequence>MKVSVIIAVYKDVEALELIIESLKNQTYKNFEVIIAEDGQDEKMKHFVNSIQGLDIKHTTQEDIGIRKTRSLNNGILASDGELLIFIDGDCIPYSTFIESYVKLSQDGFIISGRRVNLGPKYSQKLRNKILSPLDLENTFLLRYLLIAIDCKEGHSEDGFYFPADGLIYNKFIKNRKASTSILGCNYACLKKDIIAINGYDEGYGETAIGDDTDLEWRFKALGCKIKSAKNVANVFHLYHSRSFRNRINTNQYLEIFKVNKLNNKFICTSGLSSH</sequence>
<evidence type="ECO:0000313" key="5">
    <source>
        <dbReference type="Proteomes" id="UP000239151"/>
    </source>
</evidence>